<feature type="non-terminal residue" evidence="2">
    <location>
        <position position="1"/>
    </location>
</feature>
<dbReference type="OrthoDB" id="6486656at2759"/>
<evidence type="ECO:0000256" key="1">
    <source>
        <dbReference type="SAM" id="Phobius"/>
    </source>
</evidence>
<sequence length="233" mass="25290">MCQPDADPNHYNHSLRPFDDYANPTSTRAIENITCSIIPVITLNNVSYRSTDNKFRQKIVEYNSNVGLDPNETVDAVRNLMAPAVTGWGHMVVDALLGLHATNASIPFPELLGEAIRGFIEYEGTNLRMYHTANHAPGLRSINGTYSVWRVGYHGRYTALVTIAPQLFIILLLAGFSVYYGMTSGMQNVGSFDPTNSTCLIAASATGAGNDGLELSIVDRVASSDSCVGNTRV</sequence>
<reference evidence="2" key="1">
    <citation type="journal article" date="2021" name="J Fungi (Basel)">
        <title>Virulence traits and population genomics of the black yeast Aureobasidium melanogenum.</title>
        <authorList>
            <person name="Cernosa A."/>
            <person name="Sun X."/>
            <person name="Gostincar C."/>
            <person name="Fang C."/>
            <person name="Gunde-Cimerman N."/>
            <person name="Song Z."/>
        </authorList>
    </citation>
    <scope>NUCLEOTIDE SEQUENCE</scope>
    <source>
        <strain evidence="2">EXF-8016</strain>
    </source>
</reference>
<proteinExistence type="predicted"/>
<evidence type="ECO:0000313" key="2">
    <source>
        <dbReference type="EMBL" id="KAH0223877.1"/>
    </source>
</evidence>
<keyword evidence="1" id="KW-0812">Transmembrane</keyword>
<organism evidence="2 3">
    <name type="scientific">Aureobasidium melanogenum</name>
    <name type="common">Aureobasidium pullulans var. melanogenum</name>
    <dbReference type="NCBI Taxonomy" id="46634"/>
    <lineage>
        <taxon>Eukaryota</taxon>
        <taxon>Fungi</taxon>
        <taxon>Dikarya</taxon>
        <taxon>Ascomycota</taxon>
        <taxon>Pezizomycotina</taxon>
        <taxon>Dothideomycetes</taxon>
        <taxon>Dothideomycetidae</taxon>
        <taxon>Dothideales</taxon>
        <taxon>Saccotheciaceae</taxon>
        <taxon>Aureobasidium</taxon>
    </lineage>
</organism>
<keyword evidence="1" id="KW-0472">Membrane</keyword>
<evidence type="ECO:0000313" key="3">
    <source>
        <dbReference type="Proteomes" id="UP000767238"/>
    </source>
</evidence>
<dbReference type="EMBL" id="JAHFYH010000022">
    <property type="protein sequence ID" value="KAH0223877.1"/>
    <property type="molecule type" value="Genomic_DNA"/>
</dbReference>
<gene>
    <name evidence="2" type="ORF">KCV03_g3927</name>
</gene>
<keyword evidence="1" id="KW-1133">Transmembrane helix</keyword>
<dbReference type="AlphaFoldDB" id="A0A9P8GL38"/>
<name>A0A9P8GL38_AURME</name>
<feature type="transmembrane region" description="Helical" evidence="1">
    <location>
        <begin position="157"/>
        <end position="182"/>
    </location>
</feature>
<protein>
    <submittedName>
        <fullName evidence="2">Uncharacterized protein</fullName>
    </submittedName>
</protein>
<dbReference type="Proteomes" id="UP000767238">
    <property type="component" value="Unassembled WGS sequence"/>
</dbReference>
<accession>A0A9P8GL38</accession>
<comment type="caution">
    <text evidence="2">The sequence shown here is derived from an EMBL/GenBank/DDBJ whole genome shotgun (WGS) entry which is preliminary data.</text>
</comment>
<reference evidence="2" key="2">
    <citation type="submission" date="2021-08" db="EMBL/GenBank/DDBJ databases">
        <authorList>
            <person name="Gostincar C."/>
            <person name="Sun X."/>
            <person name="Song Z."/>
            <person name="Gunde-Cimerman N."/>
        </authorList>
    </citation>
    <scope>NUCLEOTIDE SEQUENCE</scope>
    <source>
        <strain evidence="2">EXF-8016</strain>
    </source>
</reference>